<evidence type="ECO:0000313" key="2">
    <source>
        <dbReference type="Proteomes" id="UP001148629"/>
    </source>
</evidence>
<reference evidence="1" key="1">
    <citation type="submission" date="2022-08" db="EMBL/GenBank/DDBJ databases">
        <title>Genome Sequence of Fusarium decemcellulare.</title>
        <authorList>
            <person name="Buettner E."/>
        </authorList>
    </citation>
    <scope>NUCLEOTIDE SEQUENCE</scope>
    <source>
        <strain evidence="1">Babe19</strain>
    </source>
</reference>
<protein>
    <submittedName>
        <fullName evidence="1">Uncharacterized protein</fullName>
    </submittedName>
</protein>
<proteinExistence type="predicted"/>
<name>A0ACC1RPK2_9HYPO</name>
<dbReference type="EMBL" id="JANRMS010002582">
    <property type="protein sequence ID" value="KAJ3521835.1"/>
    <property type="molecule type" value="Genomic_DNA"/>
</dbReference>
<evidence type="ECO:0000313" key="1">
    <source>
        <dbReference type="EMBL" id="KAJ3521835.1"/>
    </source>
</evidence>
<organism evidence="1 2">
    <name type="scientific">Fusarium decemcellulare</name>
    <dbReference type="NCBI Taxonomy" id="57161"/>
    <lineage>
        <taxon>Eukaryota</taxon>
        <taxon>Fungi</taxon>
        <taxon>Dikarya</taxon>
        <taxon>Ascomycota</taxon>
        <taxon>Pezizomycotina</taxon>
        <taxon>Sordariomycetes</taxon>
        <taxon>Hypocreomycetidae</taxon>
        <taxon>Hypocreales</taxon>
        <taxon>Nectriaceae</taxon>
        <taxon>Fusarium</taxon>
        <taxon>Fusarium decemcellulare species complex</taxon>
    </lineage>
</organism>
<gene>
    <name evidence="1" type="ORF">NM208_g13113</name>
</gene>
<comment type="caution">
    <text evidence="1">The sequence shown here is derived from an EMBL/GenBank/DDBJ whole genome shotgun (WGS) entry which is preliminary data.</text>
</comment>
<accession>A0ACC1RPK2</accession>
<keyword evidence="2" id="KW-1185">Reference proteome</keyword>
<sequence>MPAAYNVGSRQPESLPSWTVPSDERGSGFWGSRARRRPISAIPGHREPAMPVKVVIAATRDIDDEFYVDPDVDIDCILNICHDLVVAADVLPGRMQDWDGDGRQETKAGSKRNSAANNTISRYVHLPVRGYIEQNRWPVAKSNAFMAYVCLKILLKLCWNYTSKEKEMHNDCESSGDLSVNIPGSMSSYKNAGGGLTWLFGYQGLKSAVLLDQLESGEILLANGATVDASGTALDAAIDRNPRIAKVLFNGLEARRAKTIMNTEEDVTLAAPCQYPLGARCVLVVTGLLDLGADMSIKNRRGDAALHMAYRNALDSGDFCILHKLLGKGSGPNQVAGPEQNLETALYIAFADSDRAAMRQLLDAGVKYRGTIEELQPGDVGSLGLLSEHEEPAGEGVGAGVGDMSNPLSMIIVDTESREHSLLEVLTFIHISGSFCPGIAEF</sequence>
<dbReference type="Proteomes" id="UP001148629">
    <property type="component" value="Unassembled WGS sequence"/>
</dbReference>